<protein>
    <submittedName>
        <fullName evidence="1">Uncharacterized protein</fullName>
    </submittedName>
</protein>
<comment type="caution">
    <text evidence="1">The sequence shown here is derived from an EMBL/GenBank/DDBJ whole genome shotgun (WGS) entry which is preliminary data.</text>
</comment>
<dbReference type="EMBL" id="ASGP02000006">
    <property type="protein sequence ID" value="KAH9501279.1"/>
    <property type="molecule type" value="Genomic_DNA"/>
</dbReference>
<organism evidence="1 2">
    <name type="scientific">Dermatophagoides farinae</name>
    <name type="common">American house dust mite</name>
    <dbReference type="NCBI Taxonomy" id="6954"/>
    <lineage>
        <taxon>Eukaryota</taxon>
        <taxon>Metazoa</taxon>
        <taxon>Ecdysozoa</taxon>
        <taxon>Arthropoda</taxon>
        <taxon>Chelicerata</taxon>
        <taxon>Arachnida</taxon>
        <taxon>Acari</taxon>
        <taxon>Acariformes</taxon>
        <taxon>Sarcoptiformes</taxon>
        <taxon>Astigmata</taxon>
        <taxon>Psoroptidia</taxon>
        <taxon>Analgoidea</taxon>
        <taxon>Pyroglyphidae</taxon>
        <taxon>Dermatophagoidinae</taxon>
        <taxon>Dermatophagoides</taxon>
    </lineage>
</organism>
<evidence type="ECO:0000313" key="1">
    <source>
        <dbReference type="EMBL" id="KAH9501279.1"/>
    </source>
</evidence>
<keyword evidence="2" id="KW-1185">Reference proteome</keyword>
<reference evidence="1" key="1">
    <citation type="submission" date="2013-05" db="EMBL/GenBank/DDBJ databases">
        <authorList>
            <person name="Yim A.K.Y."/>
            <person name="Chan T.F."/>
            <person name="Ji K.M."/>
            <person name="Liu X.Y."/>
            <person name="Zhou J.W."/>
            <person name="Li R.Q."/>
            <person name="Yang K.Y."/>
            <person name="Li J."/>
            <person name="Li M."/>
            <person name="Law P.T.W."/>
            <person name="Wu Y.L."/>
            <person name="Cai Z.L."/>
            <person name="Qin H."/>
            <person name="Bao Y."/>
            <person name="Leung R.K.K."/>
            <person name="Ng P.K.S."/>
            <person name="Zou J."/>
            <person name="Zhong X.J."/>
            <person name="Ran P.X."/>
            <person name="Zhong N.S."/>
            <person name="Liu Z.G."/>
            <person name="Tsui S.K.W."/>
        </authorList>
    </citation>
    <scope>NUCLEOTIDE SEQUENCE</scope>
    <source>
        <strain evidence="1">Derf</strain>
        <tissue evidence="1">Whole organism</tissue>
    </source>
</reference>
<proteinExistence type="predicted"/>
<dbReference type="AlphaFoldDB" id="A0A922HPB7"/>
<dbReference type="Proteomes" id="UP000790347">
    <property type="component" value="Unassembled WGS sequence"/>
</dbReference>
<gene>
    <name evidence="1" type="ORF">DERF_012137</name>
</gene>
<accession>A0A922HPB7</accession>
<sequence>MAIFFCWKWLVKDECLHIAANDTGNSDLANLMYLVFGIKTFQKYKSTKNLPTDLKKSVDLLIEQYAMAKIVEKGSEYNKIISNAKHRINKRFDNWSRYQLKKSNFINSNGTFVPDNYEFPIFDDNVNAFLLNRNLIVTFKTLISMLQRSVLVGGTQSYKTLHKFIEIHSNYDEEDLHLETLSVSIQEHLTILINSFKDYCSDYFPDIPSNNIWIKGAFSVEIEKEEMLNLSEQEVDNLIEISCDTDLKKVFETAPLINFWLRCQKERYNF</sequence>
<name>A0A922HPB7_DERFA</name>
<reference evidence="1" key="2">
    <citation type="journal article" date="2022" name="Res Sq">
        <title>Comparative Genomics Reveals Insights into the Divergent Evolution of Astigmatic Mites and Household Pest Adaptations.</title>
        <authorList>
            <person name="Xiong Q."/>
            <person name="Wan A.T.-Y."/>
            <person name="Liu X.-Y."/>
            <person name="Fung C.S.-H."/>
            <person name="Xiao X."/>
            <person name="Malainual N."/>
            <person name="Hou J."/>
            <person name="Wang L."/>
            <person name="Wang M."/>
            <person name="Yang K."/>
            <person name="Cui Y."/>
            <person name="Leung E."/>
            <person name="Nong W."/>
            <person name="Shin S.-K."/>
            <person name="Au S."/>
            <person name="Jeong K.Y."/>
            <person name="Chew F.T."/>
            <person name="Hui J."/>
            <person name="Leung T.F."/>
            <person name="Tungtrongchitr A."/>
            <person name="Zhong N."/>
            <person name="Liu Z."/>
            <person name="Tsui S."/>
        </authorList>
    </citation>
    <scope>NUCLEOTIDE SEQUENCE</scope>
    <source>
        <strain evidence="1">Derf</strain>
        <tissue evidence="1">Whole organism</tissue>
    </source>
</reference>
<evidence type="ECO:0000313" key="2">
    <source>
        <dbReference type="Proteomes" id="UP000790347"/>
    </source>
</evidence>